<reference evidence="6 7" key="1">
    <citation type="journal article" date="2014" name="Genome Announc.">
        <title>Complete Genome Sequence of Amino Acid-Utilizing Eubacterium acidaminophilum al-2 (DSM 3953).</title>
        <authorList>
            <person name="Poehlein A."/>
            <person name="Andreesen J.R."/>
            <person name="Daniel R."/>
        </authorList>
    </citation>
    <scope>NUCLEOTIDE SEQUENCE [LARGE SCALE GENOMIC DNA]</scope>
    <source>
        <strain evidence="6 7">DSM 3953</strain>
    </source>
</reference>
<dbReference type="AlphaFoldDB" id="W8T5T2"/>
<dbReference type="KEGG" id="eac:EAL2_c18070"/>
<evidence type="ECO:0000313" key="6">
    <source>
        <dbReference type="EMBL" id="AHM57099.1"/>
    </source>
</evidence>
<keyword evidence="7" id="KW-1185">Reference proteome</keyword>
<dbReference type="GO" id="GO:0016491">
    <property type="term" value="F:oxidoreductase activity"/>
    <property type="evidence" value="ECO:0007669"/>
    <property type="project" value="InterPro"/>
</dbReference>
<keyword evidence="2" id="KW-0285">Flavoprotein</keyword>
<dbReference type="InterPro" id="IPR016156">
    <property type="entry name" value="FAD/NAD-linked_Rdtase_dimer_sf"/>
</dbReference>
<dbReference type="PANTHER" id="PTHR43429:SF3">
    <property type="entry name" value="NITRITE REDUCTASE [NAD(P)H]"/>
    <property type="match status" value="1"/>
</dbReference>
<dbReference type="PATRIC" id="fig|1286171.3.peg.1766"/>
<evidence type="ECO:0000259" key="5">
    <source>
        <dbReference type="Pfam" id="PF18267"/>
    </source>
</evidence>
<feature type="domain" description="NADH-rubredoxin oxidoreductase C-terminal" evidence="5">
    <location>
        <begin position="319"/>
        <end position="381"/>
    </location>
</feature>
<dbReference type="Gene3D" id="3.30.390.30">
    <property type="match status" value="1"/>
</dbReference>
<dbReference type="STRING" id="1286171.EAL2_c18070"/>
<dbReference type="eggNOG" id="COG1251">
    <property type="taxonomic scope" value="Bacteria"/>
</dbReference>
<protein>
    <submittedName>
        <fullName evidence="6">Assimilatory nitrate reductase electron transfer subunit</fullName>
    </submittedName>
</protein>
<dbReference type="Proteomes" id="UP000019591">
    <property type="component" value="Chromosome"/>
</dbReference>
<dbReference type="InterPro" id="IPR036188">
    <property type="entry name" value="FAD/NAD-bd_sf"/>
</dbReference>
<dbReference type="Pfam" id="PF18267">
    <property type="entry name" value="Rubredoxin_C"/>
    <property type="match status" value="1"/>
</dbReference>
<dbReference type="InterPro" id="IPR041575">
    <property type="entry name" value="Rubredoxin_C"/>
</dbReference>
<dbReference type="RefSeq" id="WP_025436055.1">
    <property type="nucleotide sequence ID" value="NZ_CP007452.1"/>
</dbReference>
<dbReference type="SUPFAM" id="SSF51905">
    <property type="entry name" value="FAD/NAD(P)-binding domain"/>
    <property type="match status" value="1"/>
</dbReference>
<feature type="domain" description="FAD/NAD(P)-binding" evidence="4">
    <location>
        <begin position="4"/>
        <end position="294"/>
    </location>
</feature>
<keyword evidence="3" id="KW-0274">FAD</keyword>
<dbReference type="Gene3D" id="3.50.50.60">
    <property type="entry name" value="FAD/NAD(P)-binding domain"/>
    <property type="match status" value="2"/>
</dbReference>
<dbReference type="PRINTS" id="PR00368">
    <property type="entry name" value="FADPNR"/>
</dbReference>
<dbReference type="PANTHER" id="PTHR43429">
    <property type="entry name" value="PYRIDINE NUCLEOTIDE-DISULFIDE OXIDOREDUCTASE DOMAIN-CONTAINING"/>
    <property type="match status" value="1"/>
</dbReference>
<dbReference type="Pfam" id="PF07992">
    <property type="entry name" value="Pyr_redox_2"/>
    <property type="match status" value="1"/>
</dbReference>
<evidence type="ECO:0000256" key="1">
    <source>
        <dbReference type="ARBA" id="ARBA00001974"/>
    </source>
</evidence>
<evidence type="ECO:0000313" key="7">
    <source>
        <dbReference type="Proteomes" id="UP000019591"/>
    </source>
</evidence>
<gene>
    <name evidence="6" type="primary">nasB</name>
    <name evidence="6" type="ORF">EAL2_c18070</name>
</gene>
<name>W8T5T2_PEPAC</name>
<evidence type="ECO:0000256" key="3">
    <source>
        <dbReference type="ARBA" id="ARBA00022827"/>
    </source>
</evidence>
<dbReference type="InterPro" id="IPR023753">
    <property type="entry name" value="FAD/NAD-binding_dom"/>
</dbReference>
<comment type="cofactor">
    <cofactor evidence="1">
        <name>FAD</name>
        <dbReference type="ChEBI" id="CHEBI:57692"/>
    </cofactor>
</comment>
<sequence length="390" mass="42498">MKNRVVIVGNGAAGYYAAETLANHGEECEITLIAEEKYVSYFRPRLSHFLGERELGRNFFLKEEAWYKQSGIRLMLNTKVMSIDTALKSITTDTGETVEYDRLILSHGGSSFLPPTEGAELKGVFTLKTLDDAYKIKEWMGDCQKAVVIGGGLLGIEAAWGMKQTGLDVTISNTSDRLLSNQLCLESGKFLEGVVRQKGVDVVLQDRVVKISGTDRVESVEFESGMTMEADIVLFSVGIRPNLAIAREAGIECNKGIVVDRMMRTSAEGVFACGDVVELEGRGFGNWMHAMQMGKIAAMNAIGRQAEFHDGVTSIVTNSFGTSVNCIGQTLLEEGTEKIVTQDASGEKFKKLIFKDGKLVGGIIIGDAGAYPKLMEAVSQEADISNFKKK</sequence>
<accession>W8T5T2</accession>
<proteinExistence type="predicted"/>
<evidence type="ECO:0000256" key="2">
    <source>
        <dbReference type="ARBA" id="ARBA00022630"/>
    </source>
</evidence>
<dbReference type="PRINTS" id="PR00411">
    <property type="entry name" value="PNDRDTASEI"/>
</dbReference>
<evidence type="ECO:0000259" key="4">
    <source>
        <dbReference type="Pfam" id="PF07992"/>
    </source>
</evidence>
<dbReference type="OrthoDB" id="9807946at2"/>
<dbReference type="EMBL" id="CP007452">
    <property type="protein sequence ID" value="AHM57099.1"/>
    <property type="molecule type" value="Genomic_DNA"/>
</dbReference>
<dbReference type="HOGENOM" id="CLU_003291_4_4_9"/>
<dbReference type="InterPro" id="IPR050260">
    <property type="entry name" value="FAD-bd_OxRdtase"/>
</dbReference>
<organism evidence="6 7">
    <name type="scientific">Peptoclostridium acidaminophilum DSM 3953</name>
    <dbReference type="NCBI Taxonomy" id="1286171"/>
    <lineage>
        <taxon>Bacteria</taxon>
        <taxon>Bacillati</taxon>
        <taxon>Bacillota</taxon>
        <taxon>Clostridia</taxon>
        <taxon>Peptostreptococcales</taxon>
        <taxon>Peptoclostridiaceae</taxon>
        <taxon>Peptoclostridium</taxon>
    </lineage>
</organism>